<dbReference type="SUPFAM" id="SSF46767">
    <property type="entry name" value="Methylated DNA-protein cysteine methyltransferase, C-terminal domain"/>
    <property type="match status" value="1"/>
</dbReference>
<comment type="caution">
    <text evidence="11">The sequence shown here is derived from an EMBL/GenBank/DDBJ whole genome shotgun (WGS) entry which is preliminary data.</text>
</comment>
<dbReference type="CDD" id="cd06445">
    <property type="entry name" value="ATase"/>
    <property type="match status" value="1"/>
</dbReference>
<dbReference type="SUPFAM" id="SSF53155">
    <property type="entry name" value="Methylated DNA-protein cysteine methyltransferase domain"/>
    <property type="match status" value="1"/>
</dbReference>
<comment type="similarity">
    <text evidence="8">Belongs to the MGMT family.</text>
</comment>
<evidence type="ECO:0000259" key="10">
    <source>
        <dbReference type="Pfam" id="PF02870"/>
    </source>
</evidence>
<protein>
    <recommendedName>
        <fullName evidence="8">Methylated-DNA--protein-cysteine methyltransferase</fullName>
        <ecNumber evidence="8">2.1.1.63</ecNumber>
    </recommendedName>
    <alternativeName>
        <fullName evidence="8">6-O-methylguanine-DNA methyltransferase</fullName>
        <shortName evidence="8">MGMT</shortName>
    </alternativeName>
    <alternativeName>
        <fullName evidence="8">O-6-methylguanine-DNA-alkyltransferase</fullName>
    </alternativeName>
</protein>
<dbReference type="PANTHER" id="PTHR10815:SF5">
    <property type="entry name" value="METHYLATED-DNA--PROTEIN-CYSTEINE METHYLTRANSFERASE"/>
    <property type="match status" value="1"/>
</dbReference>
<reference evidence="11 12" key="1">
    <citation type="submission" date="2022-04" db="EMBL/GenBank/DDBJ databases">
        <title>Positive selection, recombination, and allopatry shape intraspecific diversity of widespread and dominant cyanobacteria.</title>
        <authorList>
            <person name="Wei J."/>
            <person name="Shu W."/>
            <person name="Hu C."/>
        </authorList>
    </citation>
    <scope>NUCLEOTIDE SEQUENCE [LARGE SCALE GENOMIC DNA]</scope>
    <source>
        <strain evidence="11 12">GB2-A5</strain>
    </source>
</reference>
<dbReference type="InterPro" id="IPR014048">
    <property type="entry name" value="MethylDNA_cys_MeTrfase_DNA-bd"/>
</dbReference>
<evidence type="ECO:0000313" key="11">
    <source>
        <dbReference type="EMBL" id="MEP0865658.1"/>
    </source>
</evidence>
<accession>A0ABV0JQJ8</accession>
<comment type="subcellular location">
    <subcellularLocation>
        <location evidence="8">Cytoplasm</location>
    </subcellularLocation>
</comment>
<keyword evidence="3 8" id="KW-0489">Methyltransferase</keyword>
<dbReference type="InterPro" id="IPR001497">
    <property type="entry name" value="MethylDNA_cys_MeTrfase_AS"/>
</dbReference>
<name>A0ABV0JQJ8_9CYAN</name>
<feature type="active site" description="Nucleophile; methyl group acceptor" evidence="8">
    <location>
        <position position="131"/>
    </location>
</feature>
<comment type="function">
    <text evidence="8">Involved in the cellular defense against the biological effects of O6-methylguanine (O6-MeG) and O4-methylthymine (O4-MeT) in DNA. Repairs the methylated nucleobase in DNA by stoichiometrically transferring the methyl group to a cysteine residue in the enzyme. This is a suicide reaction: the enzyme is irreversibly inactivated.</text>
</comment>
<dbReference type="Pfam" id="PF01035">
    <property type="entry name" value="DNA_binding_1"/>
    <property type="match status" value="1"/>
</dbReference>
<evidence type="ECO:0000256" key="6">
    <source>
        <dbReference type="ARBA" id="ARBA00023204"/>
    </source>
</evidence>
<dbReference type="InterPro" id="IPR023546">
    <property type="entry name" value="MGMT"/>
</dbReference>
<keyword evidence="4 8" id="KW-0808">Transferase</keyword>
<sequence length="176" mass="19235">MVSDSIFYTYMDSPLGRILIAQNSVGLVAIDFQEGLAAKSPEAAWHFQKKLDGDAVEQLRAYFNGELYQFTLPLAPKGTLFQQQVWTALQSIPYGQTISYGELARKIGLPTAARAVGAANGKNPLCIIVPCHRIIGSNGTLTGFRGGVRLKEGLLELERRHSAKSNRQLTMVLGNN</sequence>
<dbReference type="HAMAP" id="MF_00772">
    <property type="entry name" value="OGT"/>
    <property type="match status" value="1"/>
</dbReference>
<evidence type="ECO:0000256" key="8">
    <source>
        <dbReference type="HAMAP-Rule" id="MF_00772"/>
    </source>
</evidence>
<feature type="domain" description="Methylguanine DNA methyltransferase ribonuclease-like" evidence="10">
    <location>
        <begin position="6"/>
        <end position="76"/>
    </location>
</feature>
<dbReference type="RefSeq" id="WP_199295044.1">
    <property type="nucleotide sequence ID" value="NZ_JAMPKK010000030.1"/>
</dbReference>
<keyword evidence="5 8" id="KW-0227">DNA damage</keyword>
<dbReference type="PANTHER" id="PTHR10815">
    <property type="entry name" value="METHYLATED-DNA--PROTEIN-CYSTEINE METHYLTRANSFERASE"/>
    <property type="match status" value="1"/>
</dbReference>
<dbReference type="InterPro" id="IPR036217">
    <property type="entry name" value="MethylDNA_cys_MeTrfase_DNAb"/>
</dbReference>
<comment type="catalytic activity">
    <reaction evidence="1 8">
        <text>a 4-O-methyl-thymidine in DNA + L-cysteinyl-[protein] = a thymidine in DNA + S-methyl-L-cysteinyl-[protein]</text>
        <dbReference type="Rhea" id="RHEA:53428"/>
        <dbReference type="Rhea" id="RHEA-COMP:10131"/>
        <dbReference type="Rhea" id="RHEA-COMP:10132"/>
        <dbReference type="Rhea" id="RHEA-COMP:13555"/>
        <dbReference type="Rhea" id="RHEA-COMP:13556"/>
        <dbReference type="ChEBI" id="CHEBI:29950"/>
        <dbReference type="ChEBI" id="CHEBI:82612"/>
        <dbReference type="ChEBI" id="CHEBI:137386"/>
        <dbReference type="ChEBI" id="CHEBI:137387"/>
        <dbReference type="EC" id="2.1.1.63"/>
    </reaction>
</comment>
<evidence type="ECO:0000313" key="12">
    <source>
        <dbReference type="Proteomes" id="UP001442494"/>
    </source>
</evidence>
<comment type="miscellaneous">
    <text evidence="8">This enzyme catalyzes only one turnover and therefore is not strictly catalytic. According to one definition, an enzyme is a biocatalyst that acts repeatedly and over many reaction cycles.</text>
</comment>
<comment type="catalytic activity">
    <reaction evidence="7 8">
        <text>a 6-O-methyl-2'-deoxyguanosine in DNA + L-cysteinyl-[protein] = S-methyl-L-cysteinyl-[protein] + a 2'-deoxyguanosine in DNA</text>
        <dbReference type="Rhea" id="RHEA:24000"/>
        <dbReference type="Rhea" id="RHEA-COMP:10131"/>
        <dbReference type="Rhea" id="RHEA-COMP:10132"/>
        <dbReference type="Rhea" id="RHEA-COMP:11367"/>
        <dbReference type="Rhea" id="RHEA-COMP:11368"/>
        <dbReference type="ChEBI" id="CHEBI:29950"/>
        <dbReference type="ChEBI" id="CHEBI:82612"/>
        <dbReference type="ChEBI" id="CHEBI:85445"/>
        <dbReference type="ChEBI" id="CHEBI:85448"/>
        <dbReference type="EC" id="2.1.1.63"/>
    </reaction>
</comment>
<dbReference type="InterPro" id="IPR036388">
    <property type="entry name" value="WH-like_DNA-bd_sf"/>
</dbReference>
<dbReference type="EMBL" id="JAMPKK010000030">
    <property type="protein sequence ID" value="MEP0865658.1"/>
    <property type="molecule type" value="Genomic_DNA"/>
</dbReference>
<evidence type="ECO:0000256" key="1">
    <source>
        <dbReference type="ARBA" id="ARBA00001286"/>
    </source>
</evidence>
<dbReference type="Proteomes" id="UP001442494">
    <property type="component" value="Unassembled WGS sequence"/>
</dbReference>
<evidence type="ECO:0000259" key="9">
    <source>
        <dbReference type="Pfam" id="PF01035"/>
    </source>
</evidence>
<feature type="domain" description="Methylated-DNA-[protein]-cysteine S-methyltransferase DNA binding" evidence="9">
    <location>
        <begin position="81"/>
        <end position="159"/>
    </location>
</feature>
<dbReference type="InterPro" id="IPR008332">
    <property type="entry name" value="MethylG_MeTrfase_N"/>
</dbReference>
<dbReference type="PROSITE" id="PS00374">
    <property type="entry name" value="MGMT"/>
    <property type="match status" value="1"/>
</dbReference>
<keyword evidence="6 8" id="KW-0234">DNA repair</keyword>
<dbReference type="EC" id="2.1.1.63" evidence="8"/>
<evidence type="ECO:0000256" key="7">
    <source>
        <dbReference type="ARBA" id="ARBA00049348"/>
    </source>
</evidence>
<organism evidence="11 12">
    <name type="scientific">Funiculus sociatus GB2-A5</name>
    <dbReference type="NCBI Taxonomy" id="2933946"/>
    <lineage>
        <taxon>Bacteria</taxon>
        <taxon>Bacillati</taxon>
        <taxon>Cyanobacteriota</taxon>
        <taxon>Cyanophyceae</taxon>
        <taxon>Coleofasciculales</taxon>
        <taxon>Coleofasciculaceae</taxon>
        <taxon>Funiculus</taxon>
    </lineage>
</organism>
<dbReference type="NCBIfam" id="TIGR00589">
    <property type="entry name" value="ogt"/>
    <property type="match status" value="1"/>
</dbReference>
<dbReference type="InterPro" id="IPR036631">
    <property type="entry name" value="MGMT_N_sf"/>
</dbReference>
<dbReference type="Pfam" id="PF02870">
    <property type="entry name" value="Methyltransf_1N"/>
    <property type="match status" value="1"/>
</dbReference>
<evidence type="ECO:0000256" key="5">
    <source>
        <dbReference type="ARBA" id="ARBA00022763"/>
    </source>
</evidence>
<keyword evidence="2 8" id="KW-0963">Cytoplasm</keyword>
<keyword evidence="12" id="KW-1185">Reference proteome</keyword>
<evidence type="ECO:0000256" key="2">
    <source>
        <dbReference type="ARBA" id="ARBA00022490"/>
    </source>
</evidence>
<dbReference type="Gene3D" id="3.30.160.70">
    <property type="entry name" value="Methylated DNA-protein cysteine methyltransferase domain"/>
    <property type="match status" value="1"/>
</dbReference>
<dbReference type="Gene3D" id="1.10.10.10">
    <property type="entry name" value="Winged helix-like DNA-binding domain superfamily/Winged helix DNA-binding domain"/>
    <property type="match status" value="1"/>
</dbReference>
<evidence type="ECO:0000256" key="4">
    <source>
        <dbReference type="ARBA" id="ARBA00022679"/>
    </source>
</evidence>
<evidence type="ECO:0000256" key="3">
    <source>
        <dbReference type="ARBA" id="ARBA00022603"/>
    </source>
</evidence>
<gene>
    <name evidence="11" type="ORF">NDI37_14405</name>
</gene>
<proteinExistence type="inferred from homology"/>